<sequence>MAKKNYGKKAKDYGNKFANSGKYTYSVGKRMSKSTYQKMAQKKTMIALGIVLMVALVAPAVAGLYMDSISDIGVNTVIASNCDENSSIVLLPSAYFIDGTNKYTLDTLDSDGLTYFLTGTTDTYVSSTQQPMAYLTMRFNSSEADKIDKIRVYIDSDDVDMIETNSTLTVNLHTASVVVREYSFEDLEYDNETGSIVAEFIFTPDVLLKLQDTTTFYIDATYLPSGAGNTFYYCVQVIDSVGVDSSTTKDMMFGGSGIVLLIGAFACTPYFNPTELAGKIGRRIE</sequence>
<dbReference type="STRING" id="402880.MmarC5_0931"/>
<dbReference type="RefSeq" id="WP_011868691.1">
    <property type="nucleotide sequence ID" value="NC_009135.1"/>
</dbReference>
<gene>
    <name evidence="1" type="ordered locus">MmarC5_0931</name>
</gene>
<dbReference type="Proteomes" id="UP000000253">
    <property type="component" value="Chromosome"/>
</dbReference>
<name>A4FYF3_METM5</name>
<evidence type="ECO:0000313" key="2">
    <source>
        <dbReference type="Proteomes" id="UP000000253"/>
    </source>
</evidence>
<protein>
    <submittedName>
        <fullName evidence="1">Uncharacterized protein</fullName>
    </submittedName>
</protein>
<dbReference type="AlphaFoldDB" id="A4FYF3"/>
<reference evidence="1 2" key="1">
    <citation type="submission" date="2007-03" db="EMBL/GenBank/DDBJ databases">
        <title>Complete sequence of chromosome of Methanococcus maripaludis C5.</title>
        <authorList>
            <consortium name="US DOE Joint Genome Institute"/>
            <person name="Copeland A."/>
            <person name="Lucas S."/>
            <person name="Lapidus A."/>
            <person name="Barry K."/>
            <person name="Glavina del Rio T."/>
            <person name="Dalin E."/>
            <person name="Tice H."/>
            <person name="Pitluck S."/>
            <person name="Chertkov O."/>
            <person name="Brettin T."/>
            <person name="Bruce D."/>
            <person name="Han C."/>
            <person name="Detter J.C."/>
            <person name="Schmutz J."/>
            <person name="Larimer F."/>
            <person name="Land M."/>
            <person name="Hauser L."/>
            <person name="Kyrpides N."/>
            <person name="Mikhailova N."/>
            <person name="Sieprawska-Lupa M."/>
            <person name="Whitman W.B."/>
            <person name="Richardson P."/>
        </authorList>
    </citation>
    <scope>NUCLEOTIDE SEQUENCE [LARGE SCALE GENOMIC DNA]</scope>
    <source>
        <strain evidence="2">C5 / ATCC BAA-1333</strain>
    </source>
</reference>
<dbReference type="HOGENOM" id="CLU_975254_0_0_2"/>
<dbReference type="EMBL" id="CP000609">
    <property type="protein sequence ID" value="ABO35237.1"/>
    <property type="molecule type" value="Genomic_DNA"/>
</dbReference>
<dbReference type="KEGG" id="mmq:MmarC5_0931"/>
<dbReference type="GeneID" id="4927864"/>
<evidence type="ECO:0000313" key="1">
    <source>
        <dbReference type="EMBL" id="ABO35237.1"/>
    </source>
</evidence>
<proteinExistence type="predicted"/>
<accession>A4FYF3</accession>
<organism evidence="1 2">
    <name type="scientific">Methanococcus maripaludis (strain C5 / ATCC BAA-1333)</name>
    <dbReference type="NCBI Taxonomy" id="402880"/>
    <lineage>
        <taxon>Archaea</taxon>
        <taxon>Methanobacteriati</taxon>
        <taxon>Methanobacteriota</taxon>
        <taxon>Methanomada group</taxon>
        <taxon>Methanococci</taxon>
        <taxon>Methanococcales</taxon>
        <taxon>Methanococcaceae</taxon>
        <taxon>Methanococcus</taxon>
    </lineage>
</organism>
<dbReference type="eggNOG" id="arCOG12474">
    <property type="taxonomic scope" value="Archaea"/>
</dbReference>